<reference evidence="2" key="2">
    <citation type="submission" date="2022-09" db="EMBL/GenBank/DDBJ databases">
        <title>Biosynthetic gene clusters of Dactylosporangioum fulvum.</title>
        <authorList>
            <person name="Caradec T."/>
        </authorList>
    </citation>
    <scope>NUCLEOTIDE SEQUENCE</scope>
    <source>
        <strain evidence="2">NRRL B-16292</strain>
    </source>
</reference>
<evidence type="ECO:0000313" key="2">
    <source>
        <dbReference type="EMBL" id="UWP84713.1"/>
    </source>
</evidence>
<organism evidence="2 3">
    <name type="scientific">Dactylosporangium fulvum</name>
    <dbReference type="NCBI Taxonomy" id="53359"/>
    <lineage>
        <taxon>Bacteria</taxon>
        <taxon>Bacillati</taxon>
        <taxon>Actinomycetota</taxon>
        <taxon>Actinomycetes</taxon>
        <taxon>Micromonosporales</taxon>
        <taxon>Micromonosporaceae</taxon>
        <taxon>Dactylosporangium</taxon>
    </lineage>
</organism>
<dbReference type="Proteomes" id="UP001059617">
    <property type="component" value="Chromosome"/>
</dbReference>
<dbReference type="RefSeq" id="WP_259862657.1">
    <property type="nucleotide sequence ID" value="NZ_BAAAST010000069.1"/>
</dbReference>
<evidence type="ECO:0000313" key="3">
    <source>
        <dbReference type="Proteomes" id="UP001059617"/>
    </source>
</evidence>
<protein>
    <submittedName>
        <fullName evidence="2">Uncharacterized protein</fullName>
    </submittedName>
</protein>
<keyword evidence="3" id="KW-1185">Reference proteome</keyword>
<gene>
    <name evidence="2" type="ORF">Dfulv_10985</name>
</gene>
<sequence length="164" mass="17602">MNIATLPQRTSSTLDRITVLLVTGGSRFGDLARHLPCDWRVVRRRQLPTGEERNLHGSGRHGSELHGSGHHEADVHEADVHETDVHKADVPEPDIVVLDAPAAKTVTAACLRHPAAAIVAVLDPYSDHQDVVDVLEAGADACVRSSTSAVIAAHVEACRRRQAA</sequence>
<dbReference type="EMBL" id="CP073720">
    <property type="protein sequence ID" value="UWP84713.1"/>
    <property type="molecule type" value="Genomic_DNA"/>
</dbReference>
<proteinExistence type="predicted"/>
<reference evidence="2" key="1">
    <citation type="submission" date="2021-04" db="EMBL/GenBank/DDBJ databases">
        <authorList>
            <person name="Hartkoorn R.C."/>
            <person name="Beaudoing E."/>
            <person name="Hot D."/>
        </authorList>
    </citation>
    <scope>NUCLEOTIDE SEQUENCE</scope>
    <source>
        <strain evidence="2">NRRL B-16292</strain>
    </source>
</reference>
<feature type="region of interest" description="Disordered" evidence="1">
    <location>
        <begin position="50"/>
        <end position="73"/>
    </location>
</feature>
<evidence type="ECO:0000256" key="1">
    <source>
        <dbReference type="SAM" id="MobiDB-lite"/>
    </source>
</evidence>
<name>A0ABY5W3R4_9ACTN</name>
<accession>A0ABY5W3R4</accession>